<feature type="compositionally biased region" description="Polar residues" evidence="2">
    <location>
        <begin position="372"/>
        <end position="383"/>
    </location>
</feature>
<evidence type="ECO:0000256" key="1">
    <source>
        <dbReference type="SAM" id="Coils"/>
    </source>
</evidence>
<feature type="region of interest" description="Disordered" evidence="2">
    <location>
        <begin position="358"/>
        <end position="383"/>
    </location>
</feature>
<accession>A0A7S3N2P5</accession>
<organism evidence="3">
    <name type="scientific">Euplotes harpa</name>
    <dbReference type="NCBI Taxonomy" id="151035"/>
    <lineage>
        <taxon>Eukaryota</taxon>
        <taxon>Sar</taxon>
        <taxon>Alveolata</taxon>
        <taxon>Ciliophora</taxon>
        <taxon>Intramacronucleata</taxon>
        <taxon>Spirotrichea</taxon>
        <taxon>Hypotrichia</taxon>
        <taxon>Euplotida</taxon>
        <taxon>Euplotidae</taxon>
        <taxon>Euplotes</taxon>
    </lineage>
</organism>
<name>A0A7S3N2P5_9SPIT</name>
<proteinExistence type="predicted"/>
<reference evidence="3" key="1">
    <citation type="submission" date="2021-01" db="EMBL/GenBank/DDBJ databases">
        <authorList>
            <person name="Corre E."/>
            <person name="Pelletier E."/>
            <person name="Niang G."/>
            <person name="Scheremetjew M."/>
            <person name="Finn R."/>
            <person name="Kale V."/>
            <person name="Holt S."/>
            <person name="Cochrane G."/>
            <person name="Meng A."/>
            <person name="Brown T."/>
            <person name="Cohen L."/>
        </authorList>
    </citation>
    <scope>NUCLEOTIDE SEQUENCE</scope>
    <source>
        <strain evidence="3">FSP1.4</strain>
    </source>
</reference>
<protein>
    <submittedName>
        <fullName evidence="3">Uncharacterized protein</fullName>
    </submittedName>
</protein>
<keyword evidence="1" id="KW-0175">Coiled coil</keyword>
<feature type="coiled-coil region" evidence="1">
    <location>
        <begin position="34"/>
        <end position="126"/>
    </location>
</feature>
<evidence type="ECO:0000313" key="3">
    <source>
        <dbReference type="EMBL" id="CAE0343265.1"/>
    </source>
</evidence>
<sequence length="383" mass="45561">MQQDYLWSQRQEQDRVDKRLRQKQYLDELDQQRRLKEKRDFEDKEKLRREMEEKMAKVKQLEADHDLQKAEELKRERDDMLKWAKQNKRDKELEREREKQEYLALCERANQKARSKEDALAEYYRQLDGQMKSNLDTHKKLVYDPEQEKLAKLRSIQDRNEEEFLRKQAKGDDFGVIDRLKNNQLIYAENDKMLKNKQYMKDLEKMKQLEDGINAQGERNAFQIGTEVDLEVERQKKNLYKQTLLYQQAMNEHNKHNFGKMTDAEKRFNKLDLKAYRNKQPQVYSLVPGINNIETYKNSPDMSSKKSIFGEMGQMPLTTRYDAKKGGYPYKPQFNSTSRGLNAVQSMLLLPDTNSIRSSKASVYGDGKRESVLQTSARNSLQL</sequence>
<dbReference type="AlphaFoldDB" id="A0A7S3N2P5"/>
<evidence type="ECO:0000256" key="2">
    <source>
        <dbReference type="SAM" id="MobiDB-lite"/>
    </source>
</evidence>
<gene>
    <name evidence="3" type="ORF">EHAR0213_LOCUS2172</name>
</gene>
<dbReference type="EMBL" id="HBII01004798">
    <property type="protein sequence ID" value="CAE0343265.1"/>
    <property type="molecule type" value="Transcribed_RNA"/>
</dbReference>